<keyword evidence="1" id="KW-0732">Signal</keyword>
<comment type="caution">
    <text evidence="3">The sequence shown here is derived from an EMBL/GenBank/DDBJ whole genome shotgun (WGS) entry which is preliminary data.</text>
</comment>
<gene>
    <name evidence="3" type="ORF">JJ685_17045</name>
</gene>
<dbReference type="Pfam" id="PF00753">
    <property type="entry name" value="Lactamase_B"/>
    <property type="match status" value="1"/>
</dbReference>
<proteinExistence type="predicted"/>
<keyword evidence="4" id="KW-1185">Reference proteome</keyword>
<dbReference type="InterPro" id="IPR001279">
    <property type="entry name" value="Metallo-B-lactamas"/>
</dbReference>
<dbReference type="Gene3D" id="3.60.15.10">
    <property type="entry name" value="Ribonuclease Z/Hydroxyacylglutathione hydrolase-like"/>
    <property type="match status" value="1"/>
</dbReference>
<feature type="domain" description="Metallo-beta-lactamase" evidence="2">
    <location>
        <begin position="60"/>
        <end position="233"/>
    </location>
</feature>
<dbReference type="PANTHER" id="PTHR42951:SF22">
    <property type="entry name" value="METALLO BETA-LACTAMASE SUPERFAMILY LIPOPROTEIN"/>
    <property type="match status" value="1"/>
</dbReference>
<accession>A0A936Z1W6</accession>
<dbReference type="SMART" id="SM00849">
    <property type="entry name" value="Lactamase_B"/>
    <property type="match status" value="1"/>
</dbReference>
<name>A0A936Z1W6_9BURK</name>
<organism evidence="3 4">
    <name type="scientific">Ramlibacter monticola</name>
    <dbReference type="NCBI Taxonomy" id="1926872"/>
    <lineage>
        <taxon>Bacteria</taxon>
        <taxon>Pseudomonadati</taxon>
        <taxon>Pseudomonadota</taxon>
        <taxon>Betaproteobacteria</taxon>
        <taxon>Burkholderiales</taxon>
        <taxon>Comamonadaceae</taxon>
        <taxon>Ramlibacter</taxon>
    </lineage>
</organism>
<dbReference type="InterPro" id="IPR050855">
    <property type="entry name" value="NDM-1-like"/>
</dbReference>
<evidence type="ECO:0000313" key="3">
    <source>
        <dbReference type="EMBL" id="MBL0392847.1"/>
    </source>
</evidence>
<dbReference type="InterPro" id="IPR036866">
    <property type="entry name" value="RibonucZ/Hydroxyglut_hydro"/>
</dbReference>
<protein>
    <submittedName>
        <fullName evidence="3">MBL fold metallo-hydrolase</fullName>
    </submittedName>
</protein>
<dbReference type="SUPFAM" id="SSF56281">
    <property type="entry name" value="Metallo-hydrolase/oxidoreductase"/>
    <property type="match status" value="1"/>
</dbReference>
<dbReference type="CDD" id="cd16276">
    <property type="entry name" value="metallo-hydrolase-like_MBL-fold"/>
    <property type="match status" value="1"/>
</dbReference>
<dbReference type="AlphaFoldDB" id="A0A936Z1W6"/>
<reference evidence="3 4" key="1">
    <citation type="journal article" date="2017" name="Int. J. Syst. Evol. Microbiol.">
        <title>Ramlibacter monticola sp. nov., isolated from forest soil.</title>
        <authorList>
            <person name="Chaudhary D.K."/>
            <person name="Kim J."/>
        </authorList>
    </citation>
    <scope>NUCLEOTIDE SEQUENCE [LARGE SCALE GENOMIC DNA]</scope>
    <source>
        <strain evidence="3 4">KACC 19175</strain>
    </source>
</reference>
<dbReference type="EMBL" id="JAEQNE010000004">
    <property type="protein sequence ID" value="MBL0392847.1"/>
    <property type="molecule type" value="Genomic_DNA"/>
</dbReference>
<dbReference type="RefSeq" id="WP_201675523.1">
    <property type="nucleotide sequence ID" value="NZ_JAEQNE010000004.1"/>
</dbReference>
<evidence type="ECO:0000259" key="2">
    <source>
        <dbReference type="SMART" id="SM00849"/>
    </source>
</evidence>
<evidence type="ECO:0000313" key="4">
    <source>
        <dbReference type="Proteomes" id="UP000599109"/>
    </source>
</evidence>
<sequence>MQRTLACLLFALPLLAAAQAQAPQPPAAPAAPPAAQPARPAIAVTKVEGTENVYIFRNQNHQSIFVVTPAGVIATDPVAYGRPTGGQQYVDAIRSVTSQPIRYLVYSHHHFDHIAGGKAFKDAGATIVAHKRVRERLTPINDPHTPLPDEVFGDEGRTLSLGGTTLELKYLGANHSDTNIVMLLPREKLAFIVDTIPVAQVPGRGMIDFYPVEAEEFIRKAMALDWDRFIPGHPGPGDRLGTKKDAADQLELLQKASAEIKKMAQEGKCWDTAEKEFKLPGYENWPGYANNIQFIARRYCGYWGRGT</sequence>
<dbReference type="Proteomes" id="UP000599109">
    <property type="component" value="Unassembled WGS sequence"/>
</dbReference>
<evidence type="ECO:0000256" key="1">
    <source>
        <dbReference type="SAM" id="SignalP"/>
    </source>
</evidence>
<feature type="signal peptide" evidence="1">
    <location>
        <begin position="1"/>
        <end position="22"/>
    </location>
</feature>
<feature type="chain" id="PRO_5036796724" evidence="1">
    <location>
        <begin position="23"/>
        <end position="307"/>
    </location>
</feature>
<dbReference type="PANTHER" id="PTHR42951">
    <property type="entry name" value="METALLO-BETA-LACTAMASE DOMAIN-CONTAINING"/>
    <property type="match status" value="1"/>
</dbReference>